<organism evidence="2 3">
    <name type="scientific">Candidatus Limosilactobacillus merdipullorum</name>
    <dbReference type="NCBI Taxonomy" id="2838653"/>
    <lineage>
        <taxon>Bacteria</taxon>
        <taxon>Bacillati</taxon>
        <taxon>Bacillota</taxon>
        <taxon>Bacilli</taxon>
        <taxon>Lactobacillales</taxon>
        <taxon>Lactobacillaceae</taxon>
        <taxon>Limosilactobacillus</taxon>
    </lineage>
</organism>
<dbReference type="InterPro" id="IPR011009">
    <property type="entry name" value="Kinase-like_dom_sf"/>
</dbReference>
<reference evidence="2" key="1">
    <citation type="journal article" date="2021" name="PeerJ">
        <title>Extensive microbial diversity within the chicken gut microbiome revealed by metagenomics and culture.</title>
        <authorList>
            <person name="Gilroy R."/>
            <person name="Ravi A."/>
            <person name="Getino M."/>
            <person name="Pursley I."/>
            <person name="Horton D.L."/>
            <person name="Alikhan N.F."/>
            <person name="Baker D."/>
            <person name="Gharbi K."/>
            <person name="Hall N."/>
            <person name="Watson M."/>
            <person name="Adriaenssens E.M."/>
            <person name="Foster-Nyarko E."/>
            <person name="Jarju S."/>
            <person name="Secka A."/>
            <person name="Antonio M."/>
            <person name="Oren A."/>
            <person name="Chaudhuri R.R."/>
            <person name="La Ragione R."/>
            <person name="Hildebrand F."/>
            <person name="Pallen M.J."/>
        </authorList>
    </citation>
    <scope>NUCLEOTIDE SEQUENCE</scope>
    <source>
        <strain evidence="2">ChiHejej3B27-2180</strain>
    </source>
</reference>
<dbReference type="GO" id="GO:0016301">
    <property type="term" value="F:kinase activity"/>
    <property type="evidence" value="ECO:0007669"/>
    <property type="project" value="UniProtKB-UniRule"/>
</dbReference>
<proteinExistence type="inferred from homology"/>
<keyword evidence="1 2" id="KW-0418">Kinase</keyword>
<dbReference type="AlphaFoldDB" id="A0A9D1QPG1"/>
<dbReference type="PANTHER" id="PTHR12149">
    <property type="entry name" value="FRUCTOSAMINE 3 KINASE-RELATED PROTEIN"/>
    <property type="match status" value="1"/>
</dbReference>
<name>A0A9D1QPG1_9LACO</name>
<accession>A0A9D1QPG1</accession>
<dbReference type="InterPro" id="IPR016477">
    <property type="entry name" value="Fructo-/Ketosamine-3-kinase"/>
</dbReference>
<sequence>MGQLSTNWLTQLPIDNLASYQPVSGGDINDAYQLTDRDGTRYFMKVQPNHPASYFDHEVSGLKAIGKVITTPQPLHQGQINGDAFLVLNWLDAGRGFQFELGKAVALMHSQHSPHFGFADSHQTGAIAKDNSWNDSWVDFYIQQRLMPEVAVASRKGSWSQWRQSQFKKMVDGFSAYYRDRQIVPSLLHGDLWAGNYMFLTDRTPALIDPDALYGDPEFDLAMTTVFGGFEPAFYQGYQSVRPLAAGLEERLSWYRFYYLCMHLILFGEMYGEAVDDILAGY</sequence>
<reference evidence="2" key="2">
    <citation type="submission" date="2021-04" db="EMBL/GenBank/DDBJ databases">
        <authorList>
            <person name="Gilroy R."/>
        </authorList>
    </citation>
    <scope>NUCLEOTIDE SEQUENCE</scope>
    <source>
        <strain evidence="2">ChiHejej3B27-2180</strain>
    </source>
</reference>
<protein>
    <submittedName>
        <fullName evidence="2">Fructosamine kinase family protein</fullName>
    </submittedName>
</protein>
<evidence type="ECO:0000256" key="1">
    <source>
        <dbReference type="PIRNR" id="PIRNR006221"/>
    </source>
</evidence>
<comment type="similarity">
    <text evidence="1">Belongs to the fructosamine kinase family.</text>
</comment>
<evidence type="ECO:0000313" key="3">
    <source>
        <dbReference type="Proteomes" id="UP000886878"/>
    </source>
</evidence>
<dbReference type="Proteomes" id="UP000886878">
    <property type="component" value="Unassembled WGS sequence"/>
</dbReference>
<dbReference type="Gene3D" id="3.90.1200.10">
    <property type="match status" value="1"/>
</dbReference>
<dbReference type="EMBL" id="DXGK01000039">
    <property type="protein sequence ID" value="HIW70159.1"/>
    <property type="molecule type" value="Genomic_DNA"/>
</dbReference>
<dbReference type="SUPFAM" id="SSF56112">
    <property type="entry name" value="Protein kinase-like (PK-like)"/>
    <property type="match status" value="1"/>
</dbReference>
<gene>
    <name evidence="2" type="ORF">H9876_02075</name>
</gene>
<keyword evidence="1" id="KW-0808">Transferase</keyword>
<dbReference type="PANTHER" id="PTHR12149:SF8">
    <property type="entry name" value="PROTEIN-RIBULOSAMINE 3-KINASE"/>
    <property type="match status" value="1"/>
</dbReference>
<dbReference type="Pfam" id="PF03881">
    <property type="entry name" value="Fructosamin_kin"/>
    <property type="match status" value="1"/>
</dbReference>
<dbReference type="Gene3D" id="3.30.200.20">
    <property type="entry name" value="Phosphorylase Kinase, domain 1"/>
    <property type="match status" value="1"/>
</dbReference>
<dbReference type="PIRSF" id="PIRSF006221">
    <property type="entry name" value="Ketosamine-3-kinase"/>
    <property type="match status" value="1"/>
</dbReference>
<evidence type="ECO:0000313" key="2">
    <source>
        <dbReference type="EMBL" id="HIW70159.1"/>
    </source>
</evidence>
<comment type="caution">
    <text evidence="2">The sequence shown here is derived from an EMBL/GenBank/DDBJ whole genome shotgun (WGS) entry which is preliminary data.</text>
</comment>